<dbReference type="RefSeq" id="WP_077130704.1">
    <property type="nucleotide sequence ID" value="NZ_CP014263.1"/>
</dbReference>
<dbReference type="KEGG" id="smon:AWR27_07960"/>
<evidence type="ECO:0000313" key="3">
    <source>
        <dbReference type="Proteomes" id="UP000187941"/>
    </source>
</evidence>
<feature type="transmembrane region" description="Helical" evidence="1">
    <location>
        <begin position="49"/>
        <end position="69"/>
    </location>
</feature>
<evidence type="ECO:0000256" key="1">
    <source>
        <dbReference type="SAM" id="Phobius"/>
    </source>
</evidence>
<dbReference type="EMBL" id="CP014263">
    <property type="protein sequence ID" value="AQG79265.1"/>
    <property type="molecule type" value="Genomic_DNA"/>
</dbReference>
<keyword evidence="3" id="KW-1185">Reference proteome</keyword>
<feature type="transmembrane region" description="Helical" evidence="1">
    <location>
        <begin position="21"/>
        <end position="43"/>
    </location>
</feature>
<organism evidence="2 3">
    <name type="scientific">Spirosoma montaniterrae</name>
    <dbReference type="NCBI Taxonomy" id="1178516"/>
    <lineage>
        <taxon>Bacteria</taxon>
        <taxon>Pseudomonadati</taxon>
        <taxon>Bacteroidota</taxon>
        <taxon>Cytophagia</taxon>
        <taxon>Cytophagales</taxon>
        <taxon>Cytophagaceae</taxon>
        <taxon>Spirosoma</taxon>
    </lineage>
</organism>
<name>A0A1P9WV61_9BACT</name>
<reference evidence="2 3" key="1">
    <citation type="submission" date="2016-01" db="EMBL/GenBank/DDBJ databases">
        <authorList>
            <person name="Oliw E.H."/>
        </authorList>
    </citation>
    <scope>NUCLEOTIDE SEQUENCE [LARGE SCALE GENOMIC DNA]</scope>
    <source>
        <strain evidence="2 3">DY10</strain>
    </source>
</reference>
<gene>
    <name evidence="2" type="ORF">AWR27_07960</name>
</gene>
<dbReference type="Proteomes" id="UP000187941">
    <property type="component" value="Chromosome"/>
</dbReference>
<keyword evidence="1" id="KW-0812">Transmembrane</keyword>
<keyword evidence="1" id="KW-1133">Transmembrane helix</keyword>
<keyword evidence="1" id="KW-0472">Membrane</keyword>
<dbReference type="STRING" id="1178516.AWR27_07960"/>
<proteinExistence type="predicted"/>
<accession>A0A1P9WV61</accession>
<protein>
    <submittedName>
        <fullName evidence="2">Uncharacterized protein</fullName>
    </submittedName>
</protein>
<dbReference type="AlphaFoldDB" id="A0A1P9WV61"/>
<sequence>MEPTVDKPDYIKERIKFETEFFKQLATLFLLVASGTTTIFVRFVNNVNWLDGLVILTGIIVSAAIIAVLRQKHKVIYKLINDLNRTEP</sequence>
<evidence type="ECO:0000313" key="2">
    <source>
        <dbReference type="EMBL" id="AQG79265.1"/>
    </source>
</evidence>